<dbReference type="GO" id="GO:0003682">
    <property type="term" value="F:chromatin binding"/>
    <property type="evidence" value="ECO:0007669"/>
    <property type="project" value="InterPro"/>
</dbReference>
<dbReference type="SMART" id="SM00249">
    <property type="entry name" value="PHD"/>
    <property type="match status" value="1"/>
</dbReference>
<protein>
    <submittedName>
        <fullName evidence="9">Uncharacterized protein LOC103696217 isoform X1</fullName>
    </submittedName>
</protein>
<dbReference type="GO" id="GO:0008270">
    <property type="term" value="F:zinc ion binding"/>
    <property type="evidence" value="ECO:0007669"/>
    <property type="project" value="UniProtKB-KW"/>
</dbReference>
<reference evidence="9" key="1">
    <citation type="submission" date="2025-08" db="UniProtKB">
        <authorList>
            <consortium name="RefSeq"/>
        </authorList>
    </citation>
    <scope>IDENTIFICATION</scope>
    <source>
        <tissue evidence="9">Young leaves</tissue>
    </source>
</reference>
<dbReference type="PROSITE" id="PS01359">
    <property type="entry name" value="ZF_PHD_1"/>
    <property type="match status" value="1"/>
</dbReference>
<evidence type="ECO:0000259" key="7">
    <source>
        <dbReference type="PROSITE" id="PS51038"/>
    </source>
</evidence>
<evidence type="ECO:0000259" key="6">
    <source>
        <dbReference type="PROSITE" id="PS50016"/>
    </source>
</evidence>
<feature type="domain" description="BAH" evidence="7">
    <location>
        <begin position="753"/>
        <end position="873"/>
    </location>
</feature>
<dbReference type="GeneID" id="103696217"/>
<dbReference type="PROSITE" id="PS50016">
    <property type="entry name" value="ZF_PHD_2"/>
    <property type="match status" value="1"/>
</dbReference>
<dbReference type="OrthoDB" id="787137at2759"/>
<dbReference type="Pfam" id="PF00628">
    <property type="entry name" value="PHD"/>
    <property type="match status" value="1"/>
</dbReference>
<keyword evidence="2 4" id="KW-0863">Zinc-finger</keyword>
<dbReference type="PANTHER" id="PTHR47527:SF3">
    <property type="entry name" value="RING_FYVE_PHD ZINC FINGER SUPERFAMILY PROTEIN"/>
    <property type="match status" value="1"/>
</dbReference>
<dbReference type="Pfam" id="PF25073">
    <property type="entry name" value="DUF7797"/>
    <property type="match status" value="1"/>
</dbReference>
<dbReference type="InterPro" id="IPR001025">
    <property type="entry name" value="BAH_dom"/>
</dbReference>
<dbReference type="Proteomes" id="UP000228380">
    <property type="component" value="Unplaced"/>
</dbReference>
<dbReference type="InterPro" id="IPR043151">
    <property type="entry name" value="BAH_sf"/>
</dbReference>
<dbReference type="SUPFAM" id="SSF57903">
    <property type="entry name" value="FYVE/PHD zinc finger"/>
    <property type="match status" value="1"/>
</dbReference>
<feature type="compositionally biased region" description="Low complexity" evidence="5">
    <location>
        <begin position="640"/>
        <end position="651"/>
    </location>
</feature>
<gene>
    <name evidence="9" type="primary">LOC103696217</name>
</gene>
<feature type="compositionally biased region" description="Basic and acidic residues" evidence="5">
    <location>
        <begin position="673"/>
        <end position="686"/>
    </location>
</feature>
<dbReference type="Gene3D" id="2.30.30.490">
    <property type="match status" value="1"/>
</dbReference>
<dbReference type="InterPro" id="IPR013083">
    <property type="entry name" value="Znf_RING/FYVE/PHD"/>
</dbReference>
<feature type="compositionally biased region" description="Polar residues" evidence="5">
    <location>
        <begin position="250"/>
        <end position="265"/>
    </location>
</feature>
<feature type="region of interest" description="Disordered" evidence="5">
    <location>
        <begin position="481"/>
        <end position="503"/>
    </location>
</feature>
<evidence type="ECO:0000313" key="8">
    <source>
        <dbReference type="Proteomes" id="UP000228380"/>
    </source>
</evidence>
<keyword evidence="1" id="KW-0479">Metal-binding</keyword>
<name>A0A8B8ZMD6_PHODC</name>
<keyword evidence="8" id="KW-1185">Reference proteome</keyword>
<feature type="domain" description="PHD-type" evidence="6">
    <location>
        <begin position="414"/>
        <end position="466"/>
    </location>
</feature>
<feature type="region of interest" description="Disordered" evidence="5">
    <location>
        <begin position="248"/>
        <end position="268"/>
    </location>
</feature>
<organism evidence="8 9">
    <name type="scientific">Phoenix dactylifera</name>
    <name type="common">Date palm</name>
    <dbReference type="NCBI Taxonomy" id="42345"/>
    <lineage>
        <taxon>Eukaryota</taxon>
        <taxon>Viridiplantae</taxon>
        <taxon>Streptophyta</taxon>
        <taxon>Embryophyta</taxon>
        <taxon>Tracheophyta</taxon>
        <taxon>Spermatophyta</taxon>
        <taxon>Magnoliopsida</taxon>
        <taxon>Liliopsida</taxon>
        <taxon>Arecaceae</taxon>
        <taxon>Coryphoideae</taxon>
        <taxon>Phoeniceae</taxon>
        <taxon>Phoenix</taxon>
    </lineage>
</organism>
<dbReference type="RefSeq" id="XP_038972769.1">
    <property type="nucleotide sequence ID" value="XM_039116841.1"/>
</dbReference>
<feature type="region of interest" description="Disordered" evidence="5">
    <location>
        <begin position="21"/>
        <end position="45"/>
    </location>
</feature>
<feature type="region of interest" description="Disordered" evidence="5">
    <location>
        <begin position="640"/>
        <end position="659"/>
    </location>
</feature>
<dbReference type="PANTHER" id="PTHR47527">
    <property type="entry name" value="RING/FYVE/PHD ZINC FINGER SUPERFAMILY PROTEIN"/>
    <property type="match status" value="1"/>
</dbReference>
<dbReference type="InterPro" id="IPR011011">
    <property type="entry name" value="Znf_FYVE_PHD"/>
</dbReference>
<feature type="region of interest" description="Disordered" evidence="5">
    <location>
        <begin position="673"/>
        <end position="708"/>
    </location>
</feature>
<accession>A0A8B8ZMD6</accession>
<evidence type="ECO:0000256" key="5">
    <source>
        <dbReference type="SAM" id="MobiDB-lite"/>
    </source>
</evidence>
<evidence type="ECO:0000256" key="2">
    <source>
        <dbReference type="ARBA" id="ARBA00022771"/>
    </source>
</evidence>
<evidence type="ECO:0000256" key="1">
    <source>
        <dbReference type="ARBA" id="ARBA00022723"/>
    </source>
</evidence>
<feature type="compositionally biased region" description="Pro residues" evidence="5">
    <location>
        <begin position="21"/>
        <end position="35"/>
    </location>
</feature>
<dbReference type="InterPro" id="IPR001965">
    <property type="entry name" value="Znf_PHD"/>
</dbReference>
<evidence type="ECO:0000313" key="9">
    <source>
        <dbReference type="RefSeq" id="XP_038972769.1"/>
    </source>
</evidence>
<proteinExistence type="predicted"/>
<dbReference type="Gene3D" id="3.30.40.10">
    <property type="entry name" value="Zinc/RING finger domain, C3HC4 (zinc finger)"/>
    <property type="match status" value="1"/>
</dbReference>
<dbReference type="AlphaFoldDB" id="A0A8B8ZMD6"/>
<dbReference type="Pfam" id="PF01426">
    <property type="entry name" value="BAH"/>
    <property type="match status" value="1"/>
</dbReference>
<evidence type="ECO:0000256" key="4">
    <source>
        <dbReference type="PROSITE-ProRule" id="PRU00146"/>
    </source>
</evidence>
<evidence type="ECO:0000256" key="3">
    <source>
        <dbReference type="ARBA" id="ARBA00022833"/>
    </source>
</evidence>
<dbReference type="InterPro" id="IPR019786">
    <property type="entry name" value="Zinc_finger_PHD-type_CS"/>
</dbReference>
<dbReference type="PROSITE" id="PS51038">
    <property type="entry name" value="BAH"/>
    <property type="match status" value="1"/>
</dbReference>
<keyword evidence="3" id="KW-0862">Zinc</keyword>
<dbReference type="InterPro" id="IPR056699">
    <property type="entry name" value="DUF7797"/>
</dbReference>
<dbReference type="CDD" id="cd15489">
    <property type="entry name" value="PHD_SF"/>
    <property type="match status" value="1"/>
</dbReference>
<sequence>MTRVIISSVNFRGPLLLLVRPVPPDRTPDGAPPPDMGDEGRTIAAGPPEAQVAALATKKRARDGADAGDLKRVAEIVMVLTAMGQMRGGREPTAAEKALVAEAREKLAGMCEAVKPKDLFSREAVRVVVEDLGLNRSKDPMLGFRPPKMSIAEKVLLTKRKMEESKEAAIHSSFSSSQHLPVSFGANFEPHGTLLHGASRFLPDKPSQMVLSAGGFQSTSTVTHVPALASSASSKQPQINETLAAVTPVKSASNPHQGGSPSLTLPRTEPGHLRLDGRLDGPTYQTLVRATSADYMPYKTPATSMQSTSAAVTKVGQANKLPNHALVKSEGIHEVNAVQNSQAIRNQEISSAIQAGQGNFLIGHQPPPGLTFVHAPSPLTNDNDIVKNVQRILQQKVSDHPSWTPPSTEYMSKPLVCQVCKITITDVESLLVCDACEKGTHLKCLQSYGNKGIPKAEWHCPKCLLSSNGKPLPPKYGRVTRTVGPSKAASNAGGTHASLEKKTENPDLKVIQQKIIANGNSGAPDLAHASNMGGSHVESAPASMMKVAEVQSNSPAAEMKKEDVMSTGASTNTLKENTGVVCITSGTKNESIDKHNDRNGSSSCDMKATSGSVLQPKTALESSCSEHPCGTVIDNNNQSQVSGGSQVSNGVELPSSAEASTIQWKEISKPFDNELKEPFSKKETSENKAGSNTRLDDGDNFQATSNGTLDYGDEARDCGRSLLPDLHTVDWVGDILQVVDEKTYYQSCRINGIQYKLQDQVLIASTCQKFAPSKLQSLWEDNNSRSKWATVDLYYFPNDLAEIVSQPSTTENSEVYASNNKKTIMAGSIYGPCEVLDTDRFREESDRRSQIDGCMMNQMAAFSLSPINVITLSNLCIYSQLFFP</sequence>
<dbReference type="InterPro" id="IPR019787">
    <property type="entry name" value="Znf_PHD-finger"/>
</dbReference>